<dbReference type="Pfam" id="PF08541">
    <property type="entry name" value="ACP_syn_III_C"/>
    <property type="match status" value="1"/>
</dbReference>
<dbReference type="GO" id="GO:0006633">
    <property type="term" value="P:fatty acid biosynthetic process"/>
    <property type="evidence" value="ECO:0007669"/>
    <property type="project" value="InterPro"/>
</dbReference>
<keyword evidence="1" id="KW-0808">Transferase</keyword>
<reference evidence="5" key="1">
    <citation type="submission" date="2020-02" db="EMBL/GenBank/DDBJ databases">
        <authorList>
            <person name="Meier V. D."/>
        </authorList>
    </citation>
    <scope>NUCLEOTIDE SEQUENCE</scope>
    <source>
        <strain evidence="5">AVDCRST_MAG35</strain>
    </source>
</reference>
<evidence type="ECO:0000313" key="5">
    <source>
        <dbReference type="EMBL" id="CAA9392355.1"/>
    </source>
</evidence>
<dbReference type="EMBL" id="CADCUY010000095">
    <property type="protein sequence ID" value="CAA9392355.1"/>
    <property type="molecule type" value="Genomic_DNA"/>
</dbReference>
<protein>
    <submittedName>
        <fullName evidence="5">3-oxoacyl-[ACP] synthase III in alkane synthesis cluster</fullName>
    </submittedName>
</protein>
<sequence length="344" mass="36506">MNGNTRYSVANTALLSIAAEEAPVVVTSDDLDAMLEPTMTRLRIRPGLIERVAGVKERRWWAEGTSLAEGAAIAGAKAISESGVDPGAIGLLINTSVSRDHLEPAVSVEVHDHLGLPTSAMNFDVTNACLGFVNGLQIASSMIDSGQVEYAVVVGSEDVRQIQNETVERLLEPDVTRADYLNEFATLTLGSGSAAAVLGRADEHPEGHRILGGVTRAGTQHHGLCKATMGRMVTDTRGLLNAGVGLIGDAWEEAKQDWNWATGVARYVLHQVSVPHTQALLQRLALDGLEKVRVPLTFPLLGNVGPAALPITLARQVGSLMPGDRVLCMGVGSGLNTSLCEIRW</sequence>
<evidence type="ECO:0000256" key="1">
    <source>
        <dbReference type="ARBA" id="ARBA00022679"/>
    </source>
</evidence>
<dbReference type="PANTHER" id="PTHR34069:SF3">
    <property type="entry name" value="ACYL-COA:ACYL-COA ALKYLTRANSFERASE"/>
    <property type="match status" value="1"/>
</dbReference>
<organism evidence="5">
    <name type="scientific">uncultured Quadrisphaera sp</name>
    <dbReference type="NCBI Taxonomy" id="904978"/>
    <lineage>
        <taxon>Bacteria</taxon>
        <taxon>Bacillati</taxon>
        <taxon>Actinomycetota</taxon>
        <taxon>Actinomycetes</taxon>
        <taxon>Kineosporiales</taxon>
        <taxon>Kineosporiaceae</taxon>
        <taxon>Quadrisphaera</taxon>
        <taxon>environmental samples</taxon>
    </lineage>
</organism>
<dbReference type="PANTHER" id="PTHR34069">
    <property type="entry name" value="3-OXOACYL-[ACYL-CARRIER-PROTEIN] SYNTHASE 3"/>
    <property type="match status" value="1"/>
</dbReference>
<dbReference type="NCBIfam" id="NF006720">
    <property type="entry name" value="PRK09258.1"/>
    <property type="match status" value="1"/>
</dbReference>
<feature type="domain" description="Beta-ketoacyl-[acyl-carrier-protein] synthase III C-terminal" evidence="3">
    <location>
        <begin position="264"/>
        <end position="344"/>
    </location>
</feature>
<dbReference type="GO" id="GO:0004315">
    <property type="term" value="F:3-oxoacyl-[acyl-carrier-protein] synthase activity"/>
    <property type="evidence" value="ECO:0007669"/>
    <property type="project" value="InterPro"/>
</dbReference>
<evidence type="ECO:0000256" key="2">
    <source>
        <dbReference type="ARBA" id="ARBA00023315"/>
    </source>
</evidence>
<name>A0A6J4NMI1_9ACTN</name>
<gene>
    <name evidence="5" type="ORF">AVDCRST_MAG35-459</name>
</gene>
<dbReference type="GO" id="GO:0044550">
    <property type="term" value="P:secondary metabolite biosynthetic process"/>
    <property type="evidence" value="ECO:0007669"/>
    <property type="project" value="TreeGrafter"/>
</dbReference>
<dbReference type="Gene3D" id="3.40.47.10">
    <property type="match status" value="2"/>
</dbReference>
<dbReference type="AlphaFoldDB" id="A0A6J4NMI1"/>
<evidence type="ECO:0000259" key="4">
    <source>
        <dbReference type="Pfam" id="PF08545"/>
    </source>
</evidence>
<dbReference type="SUPFAM" id="SSF53901">
    <property type="entry name" value="Thiolase-like"/>
    <property type="match status" value="1"/>
</dbReference>
<keyword evidence="2" id="KW-0012">Acyltransferase</keyword>
<accession>A0A6J4NMI1</accession>
<feature type="domain" description="Beta-ketoacyl-[acyl-carrier-protein] synthase III N-terminal" evidence="4">
    <location>
        <begin position="123"/>
        <end position="210"/>
    </location>
</feature>
<dbReference type="Pfam" id="PF08545">
    <property type="entry name" value="ACP_syn_III"/>
    <property type="match status" value="1"/>
</dbReference>
<dbReference type="InterPro" id="IPR013751">
    <property type="entry name" value="ACP_syn_III_N"/>
</dbReference>
<proteinExistence type="predicted"/>
<evidence type="ECO:0000259" key="3">
    <source>
        <dbReference type="Pfam" id="PF08541"/>
    </source>
</evidence>
<dbReference type="InterPro" id="IPR013747">
    <property type="entry name" value="ACP_syn_III_C"/>
</dbReference>
<dbReference type="InterPro" id="IPR016039">
    <property type="entry name" value="Thiolase-like"/>
</dbReference>